<feature type="domain" description="Protein kinase" evidence="3">
    <location>
        <begin position="435"/>
        <end position="705"/>
    </location>
</feature>
<dbReference type="Pfam" id="PF07714">
    <property type="entry name" value="PK_Tyr_Ser-Thr"/>
    <property type="match status" value="1"/>
</dbReference>
<dbReference type="InterPro" id="IPR051681">
    <property type="entry name" value="Ser/Thr_Kinases-Pseudokinases"/>
</dbReference>
<keyword evidence="2" id="KW-1133">Transmembrane helix</keyword>
<evidence type="ECO:0000256" key="2">
    <source>
        <dbReference type="SAM" id="Phobius"/>
    </source>
</evidence>
<keyword evidence="2" id="KW-0472">Membrane</keyword>
<dbReference type="InterPro" id="IPR000719">
    <property type="entry name" value="Prot_kinase_dom"/>
</dbReference>
<dbReference type="InterPro" id="IPR008271">
    <property type="entry name" value="Ser/Thr_kinase_AS"/>
</dbReference>
<proteinExistence type="predicted"/>
<keyword evidence="5" id="KW-1185">Reference proteome</keyword>
<dbReference type="CDD" id="cd13999">
    <property type="entry name" value="STKc_MAP3K-like"/>
    <property type="match status" value="1"/>
</dbReference>
<keyword evidence="2" id="KW-0812">Transmembrane</keyword>
<comment type="caution">
    <text evidence="4">The sequence shown here is derived from an EMBL/GenBank/DDBJ whole genome shotgun (WGS) entry which is preliminary data.</text>
</comment>
<dbReference type="SUPFAM" id="SSF56112">
    <property type="entry name" value="Protein kinase-like (PK-like)"/>
    <property type="match status" value="1"/>
</dbReference>
<evidence type="ECO:0000259" key="3">
    <source>
        <dbReference type="PROSITE" id="PS50011"/>
    </source>
</evidence>
<dbReference type="PANTHER" id="PTHR44329">
    <property type="entry name" value="SERINE/THREONINE-PROTEIN KINASE TNNI3K-RELATED"/>
    <property type="match status" value="1"/>
</dbReference>
<evidence type="ECO:0000313" key="5">
    <source>
        <dbReference type="Proteomes" id="UP000794436"/>
    </source>
</evidence>
<dbReference type="Gene3D" id="3.30.200.20">
    <property type="entry name" value="Phosphorylase Kinase, domain 1"/>
    <property type="match status" value="1"/>
</dbReference>
<name>A0A8K1C9W3_PYTOL</name>
<gene>
    <name evidence="4" type="ORF">Poli38472_004326</name>
</gene>
<dbReference type="PROSITE" id="PS00108">
    <property type="entry name" value="PROTEIN_KINASE_ST"/>
    <property type="match status" value="1"/>
</dbReference>
<dbReference type="Gene3D" id="1.10.510.10">
    <property type="entry name" value="Transferase(Phosphotransferase) domain 1"/>
    <property type="match status" value="1"/>
</dbReference>
<dbReference type="PANTHER" id="PTHR44329:SF214">
    <property type="entry name" value="PROTEIN KINASE DOMAIN-CONTAINING PROTEIN"/>
    <property type="match status" value="1"/>
</dbReference>
<dbReference type="EMBL" id="SPLM01000109">
    <property type="protein sequence ID" value="TMW59257.1"/>
    <property type="molecule type" value="Genomic_DNA"/>
</dbReference>
<evidence type="ECO:0000313" key="4">
    <source>
        <dbReference type="EMBL" id="TMW59257.1"/>
    </source>
</evidence>
<feature type="compositionally biased region" description="Polar residues" evidence="1">
    <location>
        <begin position="331"/>
        <end position="340"/>
    </location>
</feature>
<feature type="region of interest" description="Disordered" evidence="1">
    <location>
        <begin position="328"/>
        <end position="359"/>
    </location>
</feature>
<evidence type="ECO:0000256" key="1">
    <source>
        <dbReference type="SAM" id="MobiDB-lite"/>
    </source>
</evidence>
<dbReference type="InterPro" id="IPR011009">
    <property type="entry name" value="Kinase-like_dom_sf"/>
</dbReference>
<feature type="compositionally biased region" description="Low complexity" evidence="1">
    <location>
        <begin position="372"/>
        <end position="383"/>
    </location>
</feature>
<dbReference type="Proteomes" id="UP000794436">
    <property type="component" value="Unassembled WGS sequence"/>
</dbReference>
<feature type="compositionally biased region" description="Polar residues" evidence="1">
    <location>
        <begin position="384"/>
        <end position="396"/>
    </location>
</feature>
<feature type="transmembrane region" description="Helical" evidence="2">
    <location>
        <begin position="289"/>
        <end position="313"/>
    </location>
</feature>
<dbReference type="OrthoDB" id="346907at2759"/>
<dbReference type="GO" id="GO:0005524">
    <property type="term" value="F:ATP binding"/>
    <property type="evidence" value="ECO:0007669"/>
    <property type="project" value="InterPro"/>
</dbReference>
<feature type="region of interest" description="Disordered" evidence="1">
    <location>
        <begin position="371"/>
        <end position="396"/>
    </location>
</feature>
<sequence length="718" mass="78906">MHVSRALKADEDRKTGDSIANPVVERCLSILESGGNAAATAKPQVVTVDMPVDDKELNTTLFNNTVEWSELSDTARVAVLYAHGYVMYGGVDSSTPATKLIKVYTDCSHDPTARLSAPQIRQGSKMSVIDRTKAEFEATGCKQDVCGPMDRAMNSECPAVEPLPFKCAINYTKDIPPSDASIWVQPKSMGSSIPYPQAFAHTIMANDSKTSINLISIHMRSSDSSTDCSGIGDMVIPCIRFENVTGNNKMCRPSVNQEEMKAFFSKLKLITASSSATQLNGDSGSGNGVSVGVIAGISVGVLLVLAVGAYLFFRKRKSSRAETTEPALYTGYNSTSQKSAQRLGPNRDHSMPPVIDTQRDNDTVQSTDLYHNTNSTMNSTTNSRAYSDMSSTSTRGGNATLLGKSLEEYCEESDILRNFVSDSRIQMKRIAHDEITVLRPLSKGSYGEVYLGQLETRHVAIKRLLPEKKHFTRSIEQFSSEIRLMSALEHRNIVQFVGVSWDHLQNMSAIVEYMDSGDLSEVLTKNKTTLAWPKEKISIAMDVAEGLVYLHSMRPVVVHRDLKSKNVLINKRGLAKLSDFGVSRKTTVNETMTSGVGTLLWTAPEIIEGRKYSEKADIFSLGVVLSEIDTCEEPYLSKRGDTGERIPGMQIVQMVRLGHLKVDFRPDCPSKVRELAMQCTALDPDLRPTSMEVAYTLKSIIAPLLRDDHGSSSGYNRP</sequence>
<protein>
    <recommendedName>
        <fullName evidence="3">Protein kinase domain-containing protein</fullName>
    </recommendedName>
</protein>
<accession>A0A8K1C9W3</accession>
<dbReference type="GO" id="GO:0004674">
    <property type="term" value="F:protein serine/threonine kinase activity"/>
    <property type="evidence" value="ECO:0007669"/>
    <property type="project" value="TreeGrafter"/>
</dbReference>
<dbReference type="AlphaFoldDB" id="A0A8K1C9W3"/>
<dbReference type="PROSITE" id="PS50011">
    <property type="entry name" value="PROTEIN_KINASE_DOM"/>
    <property type="match status" value="1"/>
</dbReference>
<dbReference type="InterPro" id="IPR001245">
    <property type="entry name" value="Ser-Thr/Tyr_kinase_cat_dom"/>
</dbReference>
<dbReference type="SMART" id="SM00220">
    <property type="entry name" value="S_TKc"/>
    <property type="match status" value="1"/>
</dbReference>
<reference evidence="4" key="1">
    <citation type="submission" date="2019-03" db="EMBL/GenBank/DDBJ databases">
        <title>Long read genome sequence of the mycoparasitic Pythium oligandrum ATCC 38472 isolated from sugarbeet rhizosphere.</title>
        <authorList>
            <person name="Gaulin E."/>
        </authorList>
    </citation>
    <scope>NUCLEOTIDE SEQUENCE</scope>
    <source>
        <strain evidence="4">ATCC 38472_TT</strain>
    </source>
</reference>
<organism evidence="4 5">
    <name type="scientific">Pythium oligandrum</name>
    <name type="common">Mycoparasitic fungus</name>
    <dbReference type="NCBI Taxonomy" id="41045"/>
    <lineage>
        <taxon>Eukaryota</taxon>
        <taxon>Sar</taxon>
        <taxon>Stramenopiles</taxon>
        <taxon>Oomycota</taxon>
        <taxon>Peronosporomycetes</taxon>
        <taxon>Pythiales</taxon>
        <taxon>Pythiaceae</taxon>
        <taxon>Pythium</taxon>
    </lineage>
</organism>